<reference evidence="1 2" key="1">
    <citation type="submission" date="2019-03" db="EMBL/GenBank/DDBJ databases">
        <title>Genomic Encyclopedia of Type Strains, Phase IV (KMG-IV): sequencing the most valuable type-strain genomes for metagenomic binning, comparative biology and taxonomic classification.</title>
        <authorList>
            <person name="Goeker M."/>
        </authorList>
    </citation>
    <scope>NUCLEOTIDE SEQUENCE [LARGE SCALE GENOMIC DNA]</scope>
    <source>
        <strain evidence="1 2">DSM 29481</strain>
    </source>
</reference>
<comment type="caution">
    <text evidence="1">The sequence shown here is derived from an EMBL/GenBank/DDBJ whole genome shotgun (WGS) entry which is preliminary data.</text>
</comment>
<accession>A0A4R3TMP9</accession>
<proteinExistence type="predicted"/>
<protein>
    <submittedName>
        <fullName evidence="1">Uncharacterized protein</fullName>
    </submittedName>
</protein>
<sequence length="61" mass="7433">MDKKENHLLYIKSSYEIPFIEFLYHIFNKLKPSSNEYKDTASYYVYENSYFNDYPYAGNII</sequence>
<organism evidence="1 2">
    <name type="scientific">Longicatena caecimuris</name>
    <dbReference type="NCBI Taxonomy" id="1796635"/>
    <lineage>
        <taxon>Bacteria</taxon>
        <taxon>Bacillati</taxon>
        <taxon>Bacillota</taxon>
        <taxon>Erysipelotrichia</taxon>
        <taxon>Erysipelotrichales</taxon>
        <taxon>Erysipelotrichaceae</taxon>
        <taxon>Longicatena</taxon>
    </lineage>
</organism>
<evidence type="ECO:0000313" key="1">
    <source>
        <dbReference type="EMBL" id="TCU62746.1"/>
    </source>
</evidence>
<dbReference type="EMBL" id="SMBP01000003">
    <property type="protein sequence ID" value="TCU62746.1"/>
    <property type="molecule type" value="Genomic_DNA"/>
</dbReference>
<gene>
    <name evidence="1" type="ORF">EDD61_103161</name>
</gene>
<name>A0A4R3TMP9_9FIRM</name>
<evidence type="ECO:0000313" key="2">
    <source>
        <dbReference type="Proteomes" id="UP000295773"/>
    </source>
</evidence>
<dbReference type="AlphaFoldDB" id="A0A4R3TMP9"/>
<keyword evidence="2" id="KW-1185">Reference proteome</keyword>
<dbReference type="Proteomes" id="UP000295773">
    <property type="component" value="Unassembled WGS sequence"/>
</dbReference>